<feature type="coiled-coil region" evidence="1">
    <location>
        <begin position="518"/>
        <end position="712"/>
    </location>
</feature>
<name>A2D7M2_TRIV3</name>
<accession>A2D7M2</accession>
<dbReference type="InParanoid" id="A2D7M2"/>
<evidence type="ECO:0000256" key="1">
    <source>
        <dbReference type="SAM" id="Coils"/>
    </source>
</evidence>
<keyword evidence="3" id="KW-1185">Reference proteome</keyword>
<dbReference type="EMBL" id="DS113177">
    <property type="protein sequence ID" value="EAY23739.1"/>
    <property type="molecule type" value="Genomic_DNA"/>
</dbReference>
<protein>
    <submittedName>
        <fullName evidence="2">Uncharacterized protein</fullName>
    </submittedName>
</protein>
<reference evidence="2" key="2">
    <citation type="journal article" date="2007" name="Science">
        <title>Draft genome sequence of the sexually transmitted pathogen Trichomonas vaginalis.</title>
        <authorList>
            <person name="Carlton J.M."/>
            <person name="Hirt R.P."/>
            <person name="Silva J.C."/>
            <person name="Delcher A.L."/>
            <person name="Schatz M."/>
            <person name="Zhao Q."/>
            <person name="Wortman J.R."/>
            <person name="Bidwell S.L."/>
            <person name="Alsmark U.C.M."/>
            <person name="Besteiro S."/>
            <person name="Sicheritz-Ponten T."/>
            <person name="Noel C.J."/>
            <person name="Dacks J.B."/>
            <person name="Foster P.G."/>
            <person name="Simillion C."/>
            <person name="Van de Peer Y."/>
            <person name="Miranda-Saavedra D."/>
            <person name="Barton G.J."/>
            <person name="Westrop G.D."/>
            <person name="Mueller S."/>
            <person name="Dessi D."/>
            <person name="Fiori P.L."/>
            <person name="Ren Q."/>
            <person name="Paulsen I."/>
            <person name="Zhang H."/>
            <person name="Bastida-Corcuera F.D."/>
            <person name="Simoes-Barbosa A."/>
            <person name="Brown M.T."/>
            <person name="Hayes R.D."/>
            <person name="Mukherjee M."/>
            <person name="Okumura C.Y."/>
            <person name="Schneider R."/>
            <person name="Smith A.J."/>
            <person name="Vanacova S."/>
            <person name="Villalvazo M."/>
            <person name="Haas B.J."/>
            <person name="Pertea M."/>
            <person name="Feldblyum T.V."/>
            <person name="Utterback T.R."/>
            <person name="Shu C.L."/>
            <person name="Osoegawa K."/>
            <person name="de Jong P.J."/>
            <person name="Hrdy I."/>
            <person name="Horvathova L."/>
            <person name="Zubacova Z."/>
            <person name="Dolezal P."/>
            <person name="Malik S.B."/>
            <person name="Logsdon J.M. Jr."/>
            <person name="Henze K."/>
            <person name="Gupta A."/>
            <person name="Wang C.C."/>
            <person name="Dunne R.L."/>
            <person name="Upcroft J.A."/>
            <person name="Upcroft P."/>
            <person name="White O."/>
            <person name="Salzberg S.L."/>
            <person name="Tang P."/>
            <person name="Chiu C.-H."/>
            <person name="Lee Y.-S."/>
            <person name="Embley T.M."/>
            <person name="Coombs G.H."/>
            <person name="Mottram J.C."/>
            <person name="Tachezy J."/>
            <person name="Fraser-Liggett C.M."/>
            <person name="Johnson P.J."/>
        </authorList>
    </citation>
    <scope>NUCLEOTIDE SEQUENCE [LARGE SCALE GENOMIC DNA]</scope>
    <source>
        <strain evidence="2">G3</strain>
    </source>
</reference>
<dbReference type="RefSeq" id="XP_001276987.1">
    <property type="nucleotide sequence ID" value="XM_001276986.1"/>
</dbReference>
<dbReference type="AlphaFoldDB" id="A2D7M2"/>
<sequence>MSKSLLEIIPVLADATISSSEMQRKLALFIELLDWNEFCKYINKNLDHFQHFLALVHDLLLTIGQEIISIPKLSNQDKILDFLIKISQISPEMQNFLATNIQFESILHRIFNNIDYTEYSQVDATQLLPFVKFIYAIVSSPSLLVTQQESCKYLFDHVKFIFNFSNLSAWGCAIIAQCLNYHAFSIGVMKTRTDYSEFFFRIEKYTNSQDIYLQLSSIAAYVKLSQNRQLASIFVHFAIGMLQNESLYLPTTSLASKVILELCESYEIDDNNLKLILSSVLKNDGFNSYNIIELLTEMKTYHSRIAFIVEKSEYITELLNKMKDTQYDFIAVGIRHFLQLLSLNKPEFYSDINKSHIFADSLQMLINNFQTLSEMKIESLVFIIMTYVMSNGLSVNEKLLLNENSNQIFVLFMKLIEDSQLISSIYFCNLIIQCIRENLNWESRFDQIAVQTQLLPLISTSLTRSSNKSTLETTLYVFNYFYTKNSHFIDVFSSSLAHSNREFNNLQKESRIDQQSLINSLQIKQNFLVEENEQLKKKIAELAETSNQTEMENNRVKGNESKLSNQIKNLYNEIAELNKEGEYNSRKISLLTSENDQLRSSLLANTTLIERLNNENDDLKKEIQNSKDIYLNSKSINYYSTQNKVLSQNVFSLESKLQQSMQDLNEYSRKSSGYLQEIKELKDELEQIKVENIQLKTQIFELQNEIEDKDSENHGLSMDAQLNEIRLQRVEAKENMKSKLLDDALLQNRKFKAGYYLMAREKRKWEHISKFGYYCEKNAKETSEQVADMIEKTTIRTLEIN</sequence>
<reference evidence="2" key="1">
    <citation type="submission" date="2006-10" db="EMBL/GenBank/DDBJ databases">
        <authorList>
            <person name="Amadeo P."/>
            <person name="Zhao Q."/>
            <person name="Wortman J."/>
            <person name="Fraser-Liggett C."/>
            <person name="Carlton J."/>
        </authorList>
    </citation>
    <scope>NUCLEOTIDE SEQUENCE</scope>
    <source>
        <strain evidence="2">G3</strain>
    </source>
</reference>
<dbReference type="VEuPathDB" id="TrichDB:TVAG_120770"/>
<keyword evidence="1" id="KW-0175">Coiled coil</keyword>
<evidence type="ECO:0000313" key="3">
    <source>
        <dbReference type="Proteomes" id="UP000001542"/>
    </source>
</evidence>
<organism evidence="2 3">
    <name type="scientific">Trichomonas vaginalis (strain ATCC PRA-98 / G3)</name>
    <dbReference type="NCBI Taxonomy" id="412133"/>
    <lineage>
        <taxon>Eukaryota</taxon>
        <taxon>Metamonada</taxon>
        <taxon>Parabasalia</taxon>
        <taxon>Trichomonadida</taxon>
        <taxon>Trichomonadidae</taxon>
        <taxon>Trichomonas</taxon>
    </lineage>
</organism>
<proteinExistence type="predicted"/>
<dbReference type="KEGG" id="tva:4720705"/>
<evidence type="ECO:0000313" key="2">
    <source>
        <dbReference type="EMBL" id="EAY23739.1"/>
    </source>
</evidence>
<dbReference type="Proteomes" id="UP000001542">
    <property type="component" value="Unassembled WGS sequence"/>
</dbReference>
<dbReference type="VEuPathDB" id="TrichDB:TVAGG3_0993870"/>
<gene>
    <name evidence="2" type="ORF">TVAG_120770</name>
</gene>